<keyword evidence="2 3" id="KW-0663">Pyridoxal phosphate</keyword>
<dbReference type="Gene3D" id="3.40.640.10">
    <property type="entry name" value="Type I PLP-dependent aspartate aminotransferase-like (Major domain)"/>
    <property type="match status" value="1"/>
</dbReference>
<dbReference type="Gene3D" id="3.90.1150.10">
    <property type="entry name" value="Aspartate Aminotransferase, domain 1"/>
    <property type="match status" value="1"/>
</dbReference>
<evidence type="ECO:0000313" key="5">
    <source>
        <dbReference type="Proteomes" id="UP001165160"/>
    </source>
</evidence>
<dbReference type="GO" id="GO:0030170">
    <property type="term" value="F:pyridoxal phosphate binding"/>
    <property type="evidence" value="ECO:0007669"/>
    <property type="project" value="InterPro"/>
</dbReference>
<organism evidence="4 5">
    <name type="scientific">Triparma verrucosa</name>
    <dbReference type="NCBI Taxonomy" id="1606542"/>
    <lineage>
        <taxon>Eukaryota</taxon>
        <taxon>Sar</taxon>
        <taxon>Stramenopiles</taxon>
        <taxon>Ochrophyta</taxon>
        <taxon>Bolidophyceae</taxon>
        <taxon>Parmales</taxon>
        <taxon>Triparmaceae</taxon>
        <taxon>Triparma</taxon>
    </lineage>
</organism>
<dbReference type="AlphaFoldDB" id="A0A9W7BM01"/>
<evidence type="ECO:0000256" key="3">
    <source>
        <dbReference type="RuleBase" id="RU003560"/>
    </source>
</evidence>
<evidence type="ECO:0000256" key="1">
    <source>
        <dbReference type="ARBA" id="ARBA00008954"/>
    </source>
</evidence>
<comment type="caution">
    <text evidence="4">The sequence shown here is derived from an EMBL/GenBank/DDBJ whole genome shotgun (WGS) entry which is preliminary data.</text>
</comment>
<evidence type="ECO:0000256" key="2">
    <source>
        <dbReference type="ARBA" id="ARBA00022898"/>
    </source>
</evidence>
<evidence type="ECO:0008006" key="6">
    <source>
        <dbReference type="Google" id="ProtNLM"/>
    </source>
</evidence>
<dbReference type="EMBL" id="BRXX01000111">
    <property type="protein sequence ID" value="GMH90961.1"/>
    <property type="molecule type" value="Genomic_DNA"/>
</dbReference>
<dbReference type="InterPro" id="IPR005814">
    <property type="entry name" value="Aminotrans_3"/>
</dbReference>
<dbReference type="InterPro" id="IPR015421">
    <property type="entry name" value="PyrdxlP-dep_Trfase_major"/>
</dbReference>
<gene>
    <name evidence="4" type="ORF">TrVE_jg13144</name>
</gene>
<dbReference type="InterPro" id="IPR015422">
    <property type="entry name" value="PyrdxlP-dep_Trfase_small"/>
</dbReference>
<keyword evidence="5" id="KW-1185">Reference proteome</keyword>
<dbReference type="SUPFAM" id="SSF53383">
    <property type="entry name" value="PLP-dependent transferases"/>
    <property type="match status" value="1"/>
</dbReference>
<dbReference type="Proteomes" id="UP001165160">
    <property type="component" value="Unassembled WGS sequence"/>
</dbReference>
<dbReference type="PANTHER" id="PTHR43094">
    <property type="entry name" value="AMINOTRANSFERASE"/>
    <property type="match status" value="1"/>
</dbReference>
<accession>A0A9W7BM01</accession>
<comment type="similarity">
    <text evidence="1 3">Belongs to the class-III pyridoxal-phosphate-dependent aminotransferase family.</text>
</comment>
<dbReference type="InterPro" id="IPR015424">
    <property type="entry name" value="PyrdxlP-dep_Trfase"/>
</dbReference>
<reference evidence="5" key="1">
    <citation type="journal article" date="2023" name="Commun. Biol.">
        <title>Genome analysis of Parmales, the sister group of diatoms, reveals the evolutionary specialization of diatoms from phago-mixotrophs to photoautotrophs.</title>
        <authorList>
            <person name="Ban H."/>
            <person name="Sato S."/>
            <person name="Yoshikawa S."/>
            <person name="Yamada K."/>
            <person name="Nakamura Y."/>
            <person name="Ichinomiya M."/>
            <person name="Sato N."/>
            <person name="Blanc-Mathieu R."/>
            <person name="Endo H."/>
            <person name="Kuwata A."/>
            <person name="Ogata H."/>
        </authorList>
    </citation>
    <scope>NUCLEOTIDE SEQUENCE [LARGE SCALE GENOMIC DNA]</scope>
    <source>
        <strain evidence="5">NIES 3699</strain>
    </source>
</reference>
<sequence length="454" mass="49489">MALSNQHFAGRAPALSQHNVTVSKHGQYHSQVLVNGDTKRVLCCGLACSEIFSGPLLGRCLMSGHEYEQQAIENLLEGENAQTLSVHTSAGVPAAMSTFLEALSKHLPWSYSDWFCSLQSEGASAVLAAVDLSFQLRTEKEAKRWKVGVASTSYHGPPSTALGSKTTLFSKSEVQMMYPCPSPFDSPEEMELKFSEYVKWLDNHCSDLASILIEPQWGSSQCAFVFPPALLEKYMVEAKKRNLIVICDEIMCGMGRHGAAKTLFLTKALHLQRHVDIITFGKSIATGAFPLSGCVVKNGGGDFNARGKTVMQSHTYSGSCVRSLMAAVEVLNILDAYFRNDDAVPNFDINSKGKLMHQLLEGIAEKSNGLFVVNGQGLMWGMMLNKDTCAKGNLDVSEVMESLKEECNKQDVLPYFVPVGGIMVTPLFDVDKGVLKDIGTKLALAIESVVKKSL</sequence>
<dbReference type="PANTHER" id="PTHR43094:SF1">
    <property type="entry name" value="AMINOTRANSFERASE CLASS-III"/>
    <property type="match status" value="1"/>
</dbReference>
<name>A0A9W7BM01_9STRA</name>
<dbReference type="GO" id="GO:0008483">
    <property type="term" value="F:transaminase activity"/>
    <property type="evidence" value="ECO:0007669"/>
    <property type="project" value="InterPro"/>
</dbReference>
<proteinExistence type="inferred from homology"/>
<dbReference type="Pfam" id="PF00202">
    <property type="entry name" value="Aminotran_3"/>
    <property type="match status" value="1"/>
</dbReference>
<protein>
    <recommendedName>
        <fullName evidence="6">Adenosylmethionine-8-amino-7-oxononanoate aminotransferase</fullName>
    </recommendedName>
</protein>
<evidence type="ECO:0000313" key="4">
    <source>
        <dbReference type="EMBL" id="GMH90961.1"/>
    </source>
</evidence>